<dbReference type="InterPro" id="IPR027304">
    <property type="entry name" value="Trigger_fact/SurA_dom_sf"/>
</dbReference>
<reference evidence="6" key="1">
    <citation type="journal article" date="2019" name="Int. J. Syst. Evol. Microbiol.">
        <title>The Global Catalogue of Microorganisms (GCM) 10K type strain sequencing project: providing services to taxonomists for standard genome sequencing and annotation.</title>
        <authorList>
            <consortium name="The Broad Institute Genomics Platform"/>
            <consortium name="The Broad Institute Genome Sequencing Center for Infectious Disease"/>
            <person name="Wu L."/>
            <person name="Ma J."/>
        </authorList>
    </citation>
    <scope>NUCLEOTIDE SEQUENCE [LARGE SCALE GENOMIC DNA]</scope>
    <source>
        <strain evidence="6">CCUG 50349</strain>
    </source>
</reference>
<evidence type="ECO:0000256" key="3">
    <source>
        <dbReference type="SAM" id="SignalP"/>
    </source>
</evidence>
<keyword evidence="6" id="KW-1185">Reference proteome</keyword>
<accession>A0ABV9P9I9</accession>
<dbReference type="GO" id="GO:0003755">
    <property type="term" value="F:peptidyl-prolyl cis-trans isomerase activity"/>
    <property type="evidence" value="ECO:0007669"/>
    <property type="project" value="UniProtKB-EC"/>
</dbReference>
<evidence type="ECO:0000259" key="4">
    <source>
        <dbReference type="PROSITE" id="PS50198"/>
    </source>
</evidence>
<dbReference type="SUPFAM" id="SSF109998">
    <property type="entry name" value="Triger factor/SurA peptide-binding domain-like"/>
    <property type="match status" value="1"/>
</dbReference>
<evidence type="ECO:0000313" key="6">
    <source>
        <dbReference type="Proteomes" id="UP001595885"/>
    </source>
</evidence>
<dbReference type="Proteomes" id="UP001595885">
    <property type="component" value="Unassembled WGS sequence"/>
</dbReference>
<keyword evidence="2 5" id="KW-0413">Isomerase</keyword>
<dbReference type="PANTHER" id="PTHR47637:SF1">
    <property type="entry name" value="CHAPERONE SURA"/>
    <property type="match status" value="1"/>
</dbReference>
<dbReference type="SUPFAM" id="SSF54534">
    <property type="entry name" value="FKBP-like"/>
    <property type="match status" value="2"/>
</dbReference>
<dbReference type="EMBL" id="JBHSGW010000026">
    <property type="protein sequence ID" value="MFC4740654.1"/>
    <property type="molecule type" value="Genomic_DNA"/>
</dbReference>
<dbReference type="Gene3D" id="1.10.4030.10">
    <property type="entry name" value="Porin chaperone SurA, peptide-binding domain"/>
    <property type="match status" value="1"/>
</dbReference>
<comment type="caution">
    <text evidence="5">The sequence shown here is derived from an EMBL/GenBank/DDBJ whole genome shotgun (WGS) entry which is preliminary data.</text>
</comment>
<feature type="signal peptide" evidence="3">
    <location>
        <begin position="1"/>
        <end position="23"/>
    </location>
</feature>
<proteinExistence type="predicted"/>
<feature type="chain" id="PRO_5046792130" evidence="3">
    <location>
        <begin position="24"/>
        <end position="456"/>
    </location>
</feature>
<dbReference type="InterPro" id="IPR050280">
    <property type="entry name" value="OMP_Chaperone_SurA"/>
</dbReference>
<dbReference type="EC" id="5.2.1.8" evidence="5"/>
<dbReference type="InterPro" id="IPR046357">
    <property type="entry name" value="PPIase_dom_sf"/>
</dbReference>
<dbReference type="RefSeq" id="WP_379742459.1">
    <property type="nucleotide sequence ID" value="NZ_JBHSGW010000026.1"/>
</dbReference>
<name>A0ABV9P9I9_9FLAO</name>
<dbReference type="PROSITE" id="PS50198">
    <property type="entry name" value="PPIC_PPIASE_2"/>
    <property type="match status" value="2"/>
</dbReference>
<feature type="domain" description="PpiC" evidence="4">
    <location>
        <begin position="176"/>
        <end position="277"/>
    </location>
</feature>
<dbReference type="Gene3D" id="3.10.50.40">
    <property type="match status" value="2"/>
</dbReference>
<sequence>MKYTSKLKALFVLVLLAVTTLQAQPKKQKIDGVAAVVGDYVVLDSDIDLMMIELRANGISSADVTRCELLGKLLEDRLYAHHAVQDSLVVTDEEVRSYMDEQLSVMVEQIGSMDKVVKYYNKKNVDDFKNYFFDIIKMNKLVQAMNRKIVDDIEITPEEVRNFFNKIPKDEIPTIGSEVEIAQIVIKPIVSEEEKQKVIKKLREIKQDVLENGSSFTTKAVLYTEDRASAPNGGYYKINKKTQFVKEFKDVAFTLEEGEISEPFETIYGFHIIKVEKILGQEIELRHILMSPKVSDESLAEAKTRIENIRAKILNKELTFSEAAKSFSEDKETKNNGGIILNPKTLEPKFELTKMDPSLYNEISELQTNEISRVILDEIPGEGKFFKIITVNEKTQEHPADFSKDFLKIKEIALKDKQITAIGKWTKEKIAQTYIKINGEYRDCVFASDWLKKEIK</sequence>
<dbReference type="Pfam" id="PF00639">
    <property type="entry name" value="Rotamase"/>
    <property type="match status" value="2"/>
</dbReference>
<organism evidence="5 6">
    <name type="scientific">Flavobacterium ponti</name>
    <dbReference type="NCBI Taxonomy" id="665133"/>
    <lineage>
        <taxon>Bacteria</taxon>
        <taxon>Pseudomonadati</taxon>
        <taxon>Bacteroidota</taxon>
        <taxon>Flavobacteriia</taxon>
        <taxon>Flavobacteriales</taxon>
        <taxon>Flavobacteriaceae</taxon>
        <taxon>Flavobacterium</taxon>
    </lineage>
</organism>
<keyword evidence="2" id="KW-0697">Rotamase</keyword>
<evidence type="ECO:0000256" key="1">
    <source>
        <dbReference type="ARBA" id="ARBA00022729"/>
    </source>
</evidence>
<evidence type="ECO:0000256" key="2">
    <source>
        <dbReference type="PROSITE-ProRule" id="PRU00278"/>
    </source>
</evidence>
<keyword evidence="1 3" id="KW-0732">Signal</keyword>
<gene>
    <name evidence="5" type="ORF">ACFO3U_11690</name>
</gene>
<evidence type="ECO:0000313" key="5">
    <source>
        <dbReference type="EMBL" id="MFC4740654.1"/>
    </source>
</evidence>
<feature type="domain" description="PpiC" evidence="4">
    <location>
        <begin position="280"/>
        <end position="375"/>
    </location>
</feature>
<protein>
    <submittedName>
        <fullName evidence="5">Peptidylprolyl isomerase</fullName>
        <ecNumber evidence="5">5.2.1.8</ecNumber>
    </submittedName>
</protein>
<dbReference type="PANTHER" id="PTHR47637">
    <property type="entry name" value="CHAPERONE SURA"/>
    <property type="match status" value="1"/>
</dbReference>
<dbReference type="InterPro" id="IPR000297">
    <property type="entry name" value="PPIase_PpiC"/>
</dbReference>